<dbReference type="PANTHER" id="PTHR35526">
    <property type="entry name" value="ANTI-SIGMA-F FACTOR RSBW-RELATED"/>
    <property type="match status" value="1"/>
</dbReference>
<dbReference type="InterPro" id="IPR050267">
    <property type="entry name" value="Anti-sigma-factor_SerPK"/>
</dbReference>
<dbReference type="SUPFAM" id="SSF55874">
    <property type="entry name" value="ATPase domain of HSP90 chaperone/DNA topoisomerase II/histidine kinase"/>
    <property type="match status" value="1"/>
</dbReference>
<dbReference type="Pfam" id="PF13581">
    <property type="entry name" value="HATPase_c_2"/>
    <property type="match status" value="1"/>
</dbReference>
<accession>A0A640US38</accession>
<reference evidence="3 4" key="1">
    <citation type="submission" date="2019-12" db="EMBL/GenBank/DDBJ databases">
        <title>Whole genome shotgun sequence of Streptomyces tubercidicus NBRC 13090.</title>
        <authorList>
            <person name="Ichikawa N."/>
            <person name="Kimura A."/>
            <person name="Kitahashi Y."/>
            <person name="Komaki H."/>
            <person name="Tamura T."/>
        </authorList>
    </citation>
    <scope>NUCLEOTIDE SEQUENCE [LARGE SCALE GENOMIC DNA]</scope>
    <source>
        <strain evidence="3 4">NBRC 13090</strain>
    </source>
</reference>
<organism evidence="3 4">
    <name type="scientific">Streptomyces tubercidicus</name>
    <dbReference type="NCBI Taxonomy" id="47759"/>
    <lineage>
        <taxon>Bacteria</taxon>
        <taxon>Bacillati</taxon>
        <taxon>Actinomycetota</taxon>
        <taxon>Actinomycetes</taxon>
        <taxon>Kitasatosporales</taxon>
        <taxon>Streptomycetaceae</taxon>
        <taxon>Streptomyces</taxon>
    </lineage>
</organism>
<feature type="domain" description="Histidine kinase/HSP90-like ATPase" evidence="2">
    <location>
        <begin position="36"/>
        <end position="146"/>
    </location>
</feature>
<evidence type="ECO:0000313" key="4">
    <source>
        <dbReference type="Proteomes" id="UP000431826"/>
    </source>
</evidence>
<sequence length="161" mass="17795">MRRQAEPRTAIRSAEAIWSDSGPPLRRERTFSPHGSSVSEARKFAVEALSSWGVRDRLDDVCLCLSEVATNALVHAGPPSFGFRARLAISGSVVRLEVHDQDADRPHRKHPRLDDTSGRGLLLVDELSDGWGVDEQHGIGKTVWITFKITPPNPRTPKGEI</sequence>
<dbReference type="InterPro" id="IPR003594">
    <property type="entry name" value="HATPase_dom"/>
</dbReference>
<dbReference type="RefSeq" id="WP_159746981.1">
    <property type="nucleotide sequence ID" value="NZ_JBIAFN010000005.1"/>
</dbReference>
<dbReference type="EMBL" id="BLIR01000001">
    <property type="protein sequence ID" value="GFE38234.1"/>
    <property type="molecule type" value="Genomic_DNA"/>
</dbReference>
<keyword evidence="4" id="KW-1185">Reference proteome</keyword>
<gene>
    <name evidence="3" type="ORF">Stube_29070</name>
</gene>
<evidence type="ECO:0000259" key="2">
    <source>
        <dbReference type="Pfam" id="PF13581"/>
    </source>
</evidence>
<dbReference type="OrthoDB" id="3479721at2"/>
<dbReference type="Proteomes" id="UP000431826">
    <property type="component" value="Unassembled WGS sequence"/>
</dbReference>
<evidence type="ECO:0000313" key="3">
    <source>
        <dbReference type="EMBL" id="GFE38234.1"/>
    </source>
</evidence>
<proteinExistence type="predicted"/>
<dbReference type="GO" id="GO:0004674">
    <property type="term" value="F:protein serine/threonine kinase activity"/>
    <property type="evidence" value="ECO:0007669"/>
    <property type="project" value="UniProtKB-KW"/>
</dbReference>
<protein>
    <recommendedName>
        <fullName evidence="2">Histidine kinase/HSP90-like ATPase domain-containing protein</fullName>
    </recommendedName>
</protein>
<name>A0A640US38_9ACTN</name>
<keyword evidence="1" id="KW-0723">Serine/threonine-protein kinase</keyword>
<dbReference type="CDD" id="cd16936">
    <property type="entry name" value="HATPase_RsbW-like"/>
    <property type="match status" value="1"/>
</dbReference>
<dbReference type="Gene3D" id="3.30.565.10">
    <property type="entry name" value="Histidine kinase-like ATPase, C-terminal domain"/>
    <property type="match status" value="1"/>
</dbReference>
<keyword evidence="1" id="KW-0418">Kinase</keyword>
<dbReference type="InterPro" id="IPR036890">
    <property type="entry name" value="HATPase_C_sf"/>
</dbReference>
<dbReference type="AlphaFoldDB" id="A0A640US38"/>
<dbReference type="PANTHER" id="PTHR35526:SF3">
    <property type="entry name" value="ANTI-SIGMA-F FACTOR RSBW"/>
    <property type="match status" value="1"/>
</dbReference>
<evidence type="ECO:0000256" key="1">
    <source>
        <dbReference type="ARBA" id="ARBA00022527"/>
    </source>
</evidence>
<keyword evidence="1" id="KW-0808">Transferase</keyword>
<comment type="caution">
    <text evidence="3">The sequence shown here is derived from an EMBL/GenBank/DDBJ whole genome shotgun (WGS) entry which is preliminary data.</text>
</comment>